<dbReference type="STRING" id="1533.SAMN05443638_10620"/>
<dbReference type="GO" id="GO:0000049">
    <property type="term" value="F:tRNA binding"/>
    <property type="evidence" value="ECO:0007669"/>
    <property type="project" value="UniProtKB-KW"/>
</dbReference>
<dbReference type="Proteomes" id="UP000184035">
    <property type="component" value="Unassembled WGS sequence"/>
</dbReference>
<reference evidence="3 4" key="1">
    <citation type="submission" date="2016-11" db="EMBL/GenBank/DDBJ databases">
        <authorList>
            <person name="Jaros S."/>
            <person name="Januszkiewicz K."/>
            <person name="Wedrychowicz H."/>
        </authorList>
    </citation>
    <scope>NUCLEOTIDE SEQUENCE [LARGE SCALE GENOMIC DNA]</scope>
    <source>
        <strain evidence="3 4">DSM 2631</strain>
    </source>
</reference>
<feature type="binding site" evidence="2">
    <location>
        <position position="194"/>
    </location>
    <ligand>
        <name>ATP</name>
        <dbReference type="ChEBI" id="CHEBI:30616"/>
    </ligand>
</feature>
<comment type="subcellular location">
    <subcellularLocation>
        <location evidence="2">Cytoplasm</location>
    </subcellularLocation>
</comment>
<protein>
    <recommendedName>
        <fullName evidence="2">tRNA(Met) cytidine acetate ligase</fullName>
        <ecNumber evidence="2">6.3.4.-</ecNumber>
    </recommendedName>
</protein>
<keyword evidence="4" id="KW-1185">Reference proteome</keyword>
<feature type="binding site" evidence="2">
    <location>
        <position position="102"/>
    </location>
    <ligand>
        <name>ATP</name>
        <dbReference type="ChEBI" id="CHEBI:30616"/>
    </ligand>
</feature>
<dbReference type="AlphaFoldDB" id="A0A1M4UVA3"/>
<name>A0A1M4UVA3_9CLOT</name>
<proteinExistence type="inferred from homology"/>
<comment type="function">
    <text evidence="2">Catalyzes the formation of N(4)-acetylcytidine (ac(4)C) at the wobble position of elongator tRNA(Met), using acetate and ATP as substrates. First activates an acetate ion to form acetyladenylate (Ac-AMP) and then transfers the acetyl group to tRNA to form ac(4)C34.</text>
</comment>
<dbReference type="Pfam" id="PF05636">
    <property type="entry name" value="HIGH_NTase1"/>
    <property type="match status" value="1"/>
</dbReference>
<dbReference type="GO" id="GO:0005737">
    <property type="term" value="C:cytoplasm"/>
    <property type="evidence" value="ECO:0007669"/>
    <property type="project" value="UniProtKB-SubCell"/>
</dbReference>
<comment type="caution">
    <text evidence="2">Lacks conserved residue(s) required for the propagation of feature annotation.</text>
</comment>
<keyword evidence="2" id="KW-0067">ATP-binding</keyword>
<dbReference type="InterPro" id="IPR008513">
    <property type="entry name" value="tRNA(Met)_cyd_acetate_ligase"/>
</dbReference>
<dbReference type="Gene3D" id="3.40.50.620">
    <property type="entry name" value="HUPs"/>
    <property type="match status" value="1"/>
</dbReference>
<feature type="binding site" evidence="2">
    <location>
        <begin position="7"/>
        <end position="20"/>
    </location>
    <ligand>
        <name>ATP</name>
        <dbReference type="ChEBI" id="CHEBI:30616"/>
    </ligand>
</feature>
<dbReference type="GO" id="GO:0016879">
    <property type="term" value="F:ligase activity, forming carbon-nitrogen bonds"/>
    <property type="evidence" value="ECO:0007669"/>
    <property type="project" value="UniProtKB-UniRule"/>
</dbReference>
<dbReference type="EMBL" id="FQVM01000006">
    <property type="protein sequence ID" value="SHE60615.1"/>
    <property type="molecule type" value="Genomic_DNA"/>
</dbReference>
<dbReference type="PANTHER" id="PTHR37825">
    <property type="entry name" value="TRNA(MET) CYTIDINE ACETATE LIGASE"/>
    <property type="match status" value="1"/>
</dbReference>
<dbReference type="SUPFAM" id="SSF52374">
    <property type="entry name" value="Nucleotidylyl transferase"/>
    <property type="match status" value="1"/>
</dbReference>
<keyword evidence="2" id="KW-0963">Cytoplasm</keyword>
<dbReference type="GO" id="GO:0016740">
    <property type="term" value="F:transferase activity"/>
    <property type="evidence" value="ECO:0007669"/>
    <property type="project" value="UniProtKB-KW"/>
</dbReference>
<dbReference type="EC" id="6.3.4.-" evidence="2"/>
<dbReference type="OrthoDB" id="9769796at2"/>
<evidence type="ECO:0000256" key="1">
    <source>
        <dbReference type="ARBA" id="ARBA00022694"/>
    </source>
</evidence>
<feature type="binding site" evidence="2">
    <location>
        <position position="169"/>
    </location>
    <ligand>
        <name>ATP</name>
        <dbReference type="ChEBI" id="CHEBI:30616"/>
    </ligand>
</feature>
<evidence type="ECO:0000313" key="4">
    <source>
        <dbReference type="Proteomes" id="UP000184035"/>
    </source>
</evidence>
<dbReference type="PANTHER" id="PTHR37825:SF1">
    <property type="entry name" value="TRNA(MET) CYTIDINE ACETATE LIGASE"/>
    <property type="match status" value="1"/>
</dbReference>
<dbReference type="HAMAP" id="MF_01539">
    <property type="entry name" value="TmcAL"/>
    <property type="match status" value="1"/>
</dbReference>
<dbReference type="GO" id="GO:0006400">
    <property type="term" value="P:tRNA modification"/>
    <property type="evidence" value="ECO:0007669"/>
    <property type="project" value="UniProtKB-UniRule"/>
</dbReference>
<evidence type="ECO:0000313" key="3">
    <source>
        <dbReference type="EMBL" id="SHE60615.1"/>
    </source>
</evidence>
<keyword evidence="2" id="KW-0820">tRNA-binding</keyword>
<evidence type="ECO:0000256" key="2">
    <source>
        <dbReference type="HAMAP-Rule" id="MF_01539"/>
    </source>
</evidence>
<dbReference type="NCBIfam" id="NF010191">
    <property type="entry name" value="PRK13670.1"/>
    <property type="match status" value="1"/>
</dbReference>
<comment type="similarity">
    <text evidence="2">Belongs to the TmcAL family.</text>
</comment>
<keyword evidence="3" id="KW-0808">Transferase</keyword>
<comment type="catalytic activity">
    <reaction evidence="2">
        <text>cytidine(34) in elongator tRNA(Met) + acetate + ATP = N(4)-acetylcytidine(34) in elongator tRNA(Met) + AMP + diphosphate</text>
        <dbReference type="Rhea" id="RHEA:58144"/>
        <dbReference type="Rhea" id="RHEA-COMP:10693"/>
        <dbReference type="Rhea" id="RHEA-COMP:10694"/>
        <dbReference type="ChEBI" id="CHEBI:30089"/>
        <dbReference type="ChEBI" id="CHEBI:30616"/>
        <dbReference type="ChEBI" id="CHEBI:33019"/>
        <dbReference type="ChEBI" id="CHEBI:74900"/>
        <dbReference type="ChEBI" id="CHEBI:82748"/>
        <dbReference type="ChEBI" id="CHEBI:456215"/>
    </reaction>
</comment>
<keyword evidence="2" id="KW-0436">Ligase</keyword>
<dbReference type="RefSeq" id="WP_072893861.1">
    <property type="nucleotide sequence ID" value="NZ_FQVM01000006.1"/>
</dbReference>
<organism evidence="3 4">
    <name type="scientific">Clostridium fallax</name>
    <dbReference type="NCBI Taxonomy" id="1533"/>
    <lineage>
        <taxon>Bacteria</taxon>
        <taxon>Bacillati</taxon>
        <taxon>Bacillota</taxon>
        <taxon>Clostridia</taxon>
        <taxon>Eubacteriales</taxon>
        <taxon>Clostridiaceae</taxon>
        <taxon>Clostridium</taxon>
    </lineage>
</organism>
<sequence length="406" mass="45746">MKVVGIITEYNPFHNGHKLHLKKSLNLSEADAVICIMSGNFMQRGIPSLVDKWTRTSMALSNGVDLVLELPSIFATSSAEFFAKGAVSILNSLGVVDSLCFGSELGDIKNLKLISNVLLEEPSFFKESLKNYCKEGLPFHKARSLALSDYFKEKNQLIEDIDIILNSSNNILGMEYIKNLLKLNSSIKPLTIKREGSDYNEKLLQSKTASATAIREACLKNNDISSIHDFIPYESYNILKNFLNEGNYFTDPNSMFPFIRYNLLVNSDALKFIPEVSEGLDNRILKSLWSSSSLDELILKIKSKRYTYTRINRILCSIFIGTYDFNILNLRDTSPSYGRVLGLNKKGSKILKAIKNKGNINLITKVPSKVEDSMLKLDIQSTNAYSLISSNINFNDDYFKSPIIFK</sequence>
<gene>
    <name evidence="2" type="primary">tmcAL</name>
    <name evidence="3" type="ORF">SAMN05443638_10620</name>
</gene>
<accession>A0A1M4UVA3</accession>
<keyword evidence="2" id="KW-0547">Nucleotide-binding</keyword>
<dbReference type="GO" id="GO:0005524">
    <property type="term" value="F:ATP binding"/>
    <property type="evidence" value="ECO:0007669"/>
    <property type="project" value="UniProtKB-KW"/>
</dbReference>
<keyword evidence="1 2" id="KW-0819">tRNA processing</keyword>
<keyword evidence="2" id="KW-0694">RNA-binding</keyword>
<dbReference type="InterPro" id="IPR014729">
    <property type="entry name" value="Rossmann-like_a/b/a_fold"/>
</dbReference>